<comment type="caution">
    <text evidence="6">The sequence shown here is derived from an EMBL/GenBank/DDBJ whole genome shotgun (WGS) entry which is preliminary data.</text>
</comment>
<dbReference type="PROSITE" id="PS01081">
    <property type="entry name" value="HTH_TETR_1"/>
    <property type="match status" value="1"/>
</dbReference>
<dbReference type="Gene3D" id="1.10.10.60">
    <property type="entry name" value="Homeodomain-like"/>
    <property type="match status" value="2"/>
</dbReference>
<dbReference type="GO" id="GO:0006355">
    <property type="term" value="P:regulation of DNA-templated transcription"/>
    <property type="evidence" value="ECO:0007669"/>
    <property type="project" value="UniProtKB-ARBA"/>
</dbReference>
<feature type="DNA-binding region" description="H-T-H motif" evidence="4">
    <location>
        <begin position="232"/>
        <end position="251"/>
    </location>
</feature>
<dbReference type="GO" id="GO:0003677">
    <property type="term" value="F:DNA binding"/>
    <property type="evidence" value="ECO:0007669"/>
    <property type="project" value="UniProtKB-UniRule"/>
</dbReference>
<organism evidence="6 7">
    <name type="scientific">Gordonia paraffinivorans</name>
    <dbReference type="NCBI Taxonomy" id="175628"/>
    <lineage>
        <taxon>Bacteria</taxon>
        <taxon>Bacillati</taxon>
        <taxon>Actinomycetota</taxon>
        <taxon>Actinomycetes</taxon>
        <taxon>Mycobacteriales</taxon>
        <taxon>Gordoniaceae</taxon>
        <taxon>Gordonia</taxon>
    </lineage>
</organism>
<dbReference type="GeneID" id="60749199"/>
<evidence type="ECO:0000256" key="3">
    <source>
        <dbReference type="ARBA" id="ARBA00023163"/>
    </source>
</evidence>
<dbReference type="InterPro" id="IPR001647">
    <property type="entry name" value="HTH_TetR"/>
</dbReference>
<sequence>MSANRGQRADQIIRAATELFTASGYRNVSIEQIGAAVGLTGPAVYRHFDDKHDILVQALRSQVDLVGRLHAEAETLGRTPEEALGLFLGGLGDLTANHDVAILWRREQQHLHPEQFAEMLGHFVAYSDYIADKIAVLRPELSHDDARFLGFAVLSVYSNTTGTRGRMTPARLMQIQRAVARSVIGCALPEADSARIDDTSRPGHARRPAGRRERILDAASNLFAQRGFHDVRIDDIAHAAGISVATFYHLVPGKTEILEAILVRGLEGALYTFTDALARSAPGEELDTLVDCHVRQVLGVHGRLVPIYSRDTVYLPADVQELLATGRREIMDEWVAALRGRVPSLSKDDADALANLYVGVVGDVIGAPDLRARPHIAADLIALANAILLPDELIHRR</sequence>
<dbReference type="InterPro" id="IPR023772">
    <property type="entry name" value="DNA-bd_HTH_TetR-type_CS"/>
</dbReference>
<evidence type="ECO:0000256" key="4">
    <source>
        <dbReference type="PROSITE-ProRule" id="PRU00335"/>
    </source>
</evidence>
<protein>
    <submittedName>
        <fullName evidence="6">HTH-type transcriptional repressor KstR2</fullName>
    </submittedName>
</protein>
<dbReference type="InterPro" id="IPR050109">
    <property type="entry name" value="HTH-type_TetR-like_transc_reg"/>
</dbReference>
<keyword evidence="3" id="KW-0804">Transcription</keyword>
<feature type="domain" description="HTH tetR-type" evidence="5">
    <location>
        <begin position="209"/>
        <end position="269"/>
    </location>
</feature>
<evidence type="ECO:0000313" key="7">
    <source>
        <dbReference type="Proteomes" id="UP000360750"/>
    </source>
</evidence>
<dbReference type="PANTHER" id="PTHR30055">
    <property type="entry name" value="HTH-TYPE TRANSCRIPTIONAL REGULATOR RUTR"/>
    <property type="match status" value="1"/>
</dbReference>
<keyword evidence="1" id="KW-0805">Transcription regulation</keyword>
<dbReference type="RefSeq" id="WP_131733684.1">
    <property type="nucleotide sequence ID" value="NZ_CAACYD010000005.1"/>
</dbReference>
<evidence type="ECO:0000313" key="6">
    <source>
        <dbReference type="EMBL" id="VFA82659.1"/>
    </source>
</evidence>
<dbReference type="EMBL" id="CAACYD010000005">
    <property type="protein sequence ID" value="VFA82659.1"/>
    <property type="molecule type" value="Genomic_DNA"/>
</dbReference>
<name>A0ABD7V064_9ACTN</name>
<dbReference type="PANTHER" id="PTHR30055:SF234">
    <property type="entry name" value="HTH-TYPE TRANSCRIPTIONAL REGULATOR BETI"/>
    <property type="match status" value="1"/>
</dbReference>
<evidence type="ECO:0000256" key="2">
    <source>
        <dbReference type="ARBA" id="ARBA00023125"/>
    </source>
</evidence>
<feature type="DNA-binding region" description="H-T-H motif" evidence="4">
    <location>
        <begin position="29"/>
        <end position="48"/>
    </location>
</feature>
<dbReference type="Gene3D" id="1.10.357.10">
    <property type="entry name" value="Tetracycline Repressor, domain 2"/>
    <property type="match status" value="2"/>
</dbReference>
<keyword evidence="2 4" id="KW-0238">DNA-binding</keyword>
<dbReference type="InterPro" id="IPR009057">
    <property type="entry name" value="Homeodomain-like_sf"/>
</dbReference>
<dbReference type="Pfam" id="PF00440">
    <property type="entry name" value="TetR_N"/>
    <property type="match status" value="2"/>
</dbReference>
<feature type="domain" description="HTH tetR-type" evidence="5">
    <location>
        <begin position="6"/>
        <end position="66"/>
    </location>
</feature>
<accession>A0ABD7V064</accession>
<reference evidence="6 7" key="1">
    <citation type="submission" date="2019-02" db="EMBL/GenBank/DDBJ databases">
        <authorList>
            <consortium name="Pathogen Informatics"/>
        </authorList>
    </citation>
    <scope>NUCLEOTIDE SEQUENCE [LARGE SCALE GENOMIC DNA]</scope>
    <source>
        <strain evidence="6 7">3012STDY6756503</strain>
    </source>
</reference>
<evidence type="ECO:0000256" key="1">
    <source>
        <dbReference type="ARBA" id="ARBA00023015"/>
    </source>
</evidence>
<dbReference type="SUPFAM" id="SSF46689">
    <property type="entry name" value="Homeodomain-like"/>
    <property type="match status" value="2"/>
</dbReference>
<evidence type="ECO:0000259" key="5">
    <source>
        <dbReference type="PROSITE" id="PS50977"/>
    </source>
</evidence>
<dbReference type="Proteomes" id="UP000360750">
    <property type="component" value="Unassembled WGS sequence"/>
</dbReference>
<dbReference type="PROSITE" id="PS50977">
    <property type="entry name" value="HTH_TETR_2"/>
    <property type="match status" value="2"/>
</dbReference>
<dbReference type="AlphaFoldDB" id="A0ABD7V064"/>
<gene>
    <name evidence="6" type="primary">kstR2_2</name>
    <name evidence="6" type="ORF">NCTC8139_01163</name>
</gene>
<proteinExistence type="predicted"/>
<dbReference type="PRINTS" id="PR00455">
    <property type="entry name" value="HTHTETR"/>
</dbReference>